<dbReference type="Pfam" id="PF12802">
    <property type="entry name" value="MarR_2"/>
    <property type="match status" value="1"/>
</dbReference>
<dbReference type="PROSITE" id="PS50995">
    <property type="entry name" value="HTH_MARR_2"/>
    <property type="match status" value="1"/>
</dbReference>
<dbReference type="InterPro" id="IPR000835">
    <property type="entry name" value="HTH_MarR-typ"/>
</dbReference>
<dbReference type="EMBL" id="QUMQ01000001">
    <property type="protein sequence ID" value="REG01720.1"/>
    <property type="molecule type" value="Genomic_DNA"/>
</dbReference>
<dbReference type="InterPro" id="IPR036388">
    <property type="entry name" value="WH-like_DNA-bd_sf"/>
</dbReference>
<name>A0A3D9ZXJ9_9ACTN</name>
<dbReference type="GO" id="GO:0003700">
    <property type="term" value="F:DNA-binding transcription factor activity"/>
    <property type="evidence" value="ECO:0007669"/>
    <property type="project" value="InterPro"/>
</dbReference>
<dbReference type="SMART" id="SM00347">
    <property type="entry name" value="HTH_MARR"/>
    <property type="match status" value="1"/>
</dbReference>
<organism evidence="2 3">
    <name type="scientific">Asanoa ferruginea</name>
    <dbReference type="NCBI Taxonomy" id="53367"/>
    <lineage>
        <taxon>Bacteria</taxon>
        <taxon>Bacillati</taxon>
        <taxon>Actinomycetota</taxon>
        <taxon>Actinomycetes</taxon>
        <taxon>Micromonosporales</taxon>
        <taxon>Micromonosporaceae</taxon>
        <taxon>Asanoa</taxon>
    </lineage>
</organism>
<comment type="caution">
    <text evidence="2">The sequence shown here is derived from an EMBL/GenBank/DDBJ whole genome shotgun (WGS) entry which is preliminary data.</text>
</comment>
<dbReference type="InterPro" id="IPR036390">
    <property type="entry name" value="WH_DNA-bd_sf"/>
</dbReference>
<evidence type="ECO:0000313" key="2">
    <source>
        <dbReference type="EMBL" id="REG01720.1"/>
    </source>
</evidence>
<reference evidence="2 3" key="1">
    <citation type="submission" date="2018-08" db="EMBL/GenBank/DDBJ databases">
        <title>Sequencing the genomes of 1000 actinobacteria strains.</title>
        <authorList>
            <person name="Klenk H.-P."/>
        </authorList>
    </citation>
    <scope>NUCLEOTIDE SEQUENCE [LARGE SCALE GENOMIC DNA]</scope>
    <source>
        <strain evidence="2 3">DSM 44099</strain>
    </source>
</reference>
<dbReference type="GO" id="GO:0006950">
    <property type="term" value="P:response to stress"/>
    <property type="evidence" value="ECO:0007669"/>
    <property type="project" value="TreeGrafter"/>
</dbReference>
<dbReference type="InterPro" id="IPR039422">
    <property type="entry name" value="MarR/SlyA-like"/>
</dbReference>
<feature type="domain" description="HTH marR-type" evidence="1">
    <location>
        <begin position="16"/>
        <end position="147"/>
    </location>
</feature>
<evidence type="ECO:0000259" key="1">
    <source>
        <dbReference type="PROSITE" id="PS50995"/>
    </source>
</evidence>
<sequence>MVSRNPTLLNMDFDDDSVVPWTVVRASHALSRVFTAELAEVGLKPHLFGILATLHRDPGISSADLARQVRVTPQSMGSLLRSLVADGLVEHPEPRRGQSLALRLTSAGEELLGRAWPVIARMNQPAALGLTAAEAATLNALLHRVLAATD</sequence>
<gene>
    <name evidence="2" type="ORF">DFJ67_7807</name>
</gene>
<dbReference type="SUPFAM" id="SSF46785">
    <property type="entry name" value="Winged helix' DNA-binding domain"/>
    <property type="match status" value="1"/>
</dbReference>
<dbReference type="PANTHER" id="PTHR33164:SF43">
    <property type="entry name" value="HTH-TYPE TRANSCRIPTIONAL REPRESSOR YETL"/>
    <property type="match status" value="1"/>
</dbReference>
<dbReference type="Gene3D" id="1.10.10.10">
    <property type="entry name" value="Winged helix-like DNA-binding domain superfamily/Winged helix DNA-binding domain"/>
    <property type="match status" value="1"/>
</dbReference>
<accession>A0A3D9ZXJ9</accession>
<dbReference type="Proteomes" id="UP000256913">
    <property type="component" value="Unassembled WGS sequence"/>
</dbReference>
<protein>
    <submittedName>
        <fullName evidence="2">MarR family transcriptional regulator</fullName>
    </submittedName>
</protein>
<keyword evidence="3" id="KW-1185">Reference proteome</keyword>
<evidence type="ECO:0000313" key="3">
    <source>
        <dbReference type="Proteomes" id="UP000256913"/>
    </source>
</evidence>
<dbReference type="AlphaFoldDB" id="A0A3D9ZXJ9"/>
<dbReference type="PANTHER" id="PTHR33164">
    <property type="entry name" value="TRANSCRIPTIONAL REGULATOR, MARR FAMILY"/>
    <property type="match status" value="1"/>
</dbReference>
<proteinExistence type="predicted"/>